<reference evidence="1" key="1">
    <citation type="journal article" date="2015" name="Genome Announc.">
        <title>Draft Genome Sequence of the Pathogenic Filamentous Fungus Aspergillus udagawae Strain IFM 46973T.</title>
        <authorList>
            <person name="Kusuya Y."/>
            <person name="Takahashi-Nakaguchi A."/>
            <person name="Takahashi H."/>
            <person name="Yaguchi T."/>
        </authorList>
    </citation>
    <scope>NUCLEOTIDE SEQUENCE</scope>
    <source>
        <strain evidence="1">IFM 46973</strain>
    </source>
</reference>
<reference evidence="1" key="2">
    <citation type="submission" date="2021-01" db="EMBL/GenBank/DDBJ databases">
        <title>Pan-genome distribution and transcriptional activeness of fungal secondary metabolism genes in Aspergillus section Fumigati.</title>
        <authorList>
            <person name="Takahashi H."/>
            <person name="Umemura M."/>
            <person name="Ninomiya A."/>
            <person name="Kusuya Y."/>
            <person name="Urayama S."/>
            <person name="Shimizu M."/>
            <person name="Watanabe A."/>
            <person name="Kamei K."/>
            <person name="Yaguchi T."/>
            <person name="Hagiwara D."/>
        </authorList>
    </citation>
    <scope>NUCLEOTIDE SEQUENCE</scope>
    <source>
        <strain evidence="1">IFM 46973</strain>
    </source>
</reference>
<name>A0A8E0QKD4_9EURO</name>
<gene>
    <name evidence="1" type="ORF">Aud_000062</name>
</gene>
<evidence type="ECO:0000313" key="1">
    <source>
        <dbReference type="EMBL" id="GIC84248.1"/>
    </source>
</evidence>
<protein>
    <submittedName>
        <fullName evidence="1">Uncharacterized protein</fullName>
    </submittedName>
</protein>
<accession>A0A8E0QKD4</accession>
<dbReference type="RefSeq" id="XP_043141514.1">
    <property type="nucleotide sequence ID" value="XM_043285579.1"/>
</dbReference>
<comment type="caution">
    <text evidence="1">The sequence shown here is derived from an EMBL/GenBank/DDBJ whole genome shotgun (WGS) entry which is preliminary data.</text>
</comment>
<organism evidence="1 2">
    <name type="scientific">Aspergillus udagawae</name>
    <dbReference type="NCBI Taxonomy" id="91492"/>
    <lineage>
        <taxon>Eukaryota</taxon>
        <taxon>Fungi</taxon>
        <taxon>Dikarya</taxon>
        <taxon>Ascomycota</taxon>
        <taxon>Pezizomycotina</taxon>
        <taxon>Eurotiomycetes</taxon>
        <taxon>Eurotiomycetidae</taxon>
        <taxon>Eurotiales</taxon>
        <taxon>Aspergillaceae</taxon>
        <taxon>Aspergillus</taxon>
        <taxon>Aspergillus subgen. Fumigati</taxon>
    </lineage>
</organism>
<dbReference type="GeneID" id="66987538"/>
<evidence type="ECO:0000313" key="2">
    <source>
        <dbReference type="Proteomes" id="UP000036893"/>
    </source>
</evidence>
<dbReference type="AlphaFoldDB" id="A0A8E0QKD4"/>
<dbReference type="EMBL" id="BBXM02000001">
    <property type="protein sequence ID" value="GIC84248.1"/>
    <property type="molecule type" value="Genomic_DNA"/>
</dbReference>
<dbReference type="Proteomes" id="UP000036893">
    <property type="component" value="Unassembled WGS sequence"/>
</dbReference>
<proteinExistence type="predicted"/>
<sequence length="108" mass="12140">MRRPEKLPDFRRTWQHYVPILGLYLGQILHIHPGLGFIWQGGITGNMNIEVPSKSSPEELEDDRIAINVETGGRLTRTQAAAIISVLSSLAGCSYQQYSGQRHHQSDQ</sequence>